<dbReference type="PANTHER" id="PTHR45036:SF1">
    <property type="entry name" value="METHYLTRANSFERASE LIKE 7A"/>
    <property type="match status" value="1"/>
</dbReference>
<dbReference type="Proteomes" id="UP000191418">
    <property type="component" value="Unassembled WGS sequence"/>
</dbReference>
<dbReference type="Pfam" id="PF08241">
    <property type="entry name" value="Methyltransf_11"/>
    <property type="match status" value="1"/>
</dbReference>
<keyword evidence="3" id="KW-1185">Reference proteome</keyword>
<evidence type="ECO:0000313" key="2">
    <source>
        <dbReference type="EMBL" id="OPX56769.1"/>
    </source>
</evidence>
<organism evidence="2 3">
    <name type="scientific">Oceanospirillum multiglobuliferum</name>
    <dbReference type="NCBI Taxonomy" id="64969"/>
    <lineage>
        <taxon>Bacteria</taxon>
        <taxon>Pseudomonadati</taxon>
        <taxon>Pseudomonadota</taxon>
        <taxon>Gammaproteobacteria</taxon>
        <taxon>Oceanospirillales</taxon>
        <taxon>Oceanospirillaceae</taxon>
        <taxon>Oceanospirillum</taxon>
    </lineage>
</organism>
<gene>
    <name evidence="2" type="ORF">BTE48_02505</name>
</gene>
<dbReference type="AlphaFoldDB" id="A0A1T4L7D1"/>
<feature type="domain" description="Methyltransferase type 11" evidence="1">
    <location>
        <begin position="51"/>
        <end position="141"/>
    </location>
</feature>
<dbReference type="InterPro" id="IPR013216">
    <property type="entry name" value="Methyltransf_11"/>
</dbReference>
<sequence length="207" mass="22724">MLSNQIGLWLNRVRYTIYTPIYNLVIQALQKSRAEAISRLEIPPKAKILIVGAGTGKDLAFLPKDAEISAIDITPSMLSLLKAEALRTEHNVQTAVMDAAQLDYGDESFDLVLLHLILAVVPNPTGCITEASRVLKTTGQISLFDKFVPEGQKASPLRKLANLITRVLFSDISRSAEPYLQQGQLTKVSDQPAFLGGQFRHIVAKKA</sequence>
<reference evidence="2 3" key="1">
    <citation type="submission" date="2017-01" db="EMBL/GenBank/DDBJ databases">
        <title>Genome Sequencing of a Marine Spirillum, Oceanospirillum multiglobuliferum ATCC 33336, from Japan.</title>
        <authorList>
            <person name="Carney J.G."/>
            <person name="Trachtenberg A.M."/>
            <person name="Rheaume B.A."/>
            <person name="Linnane J.D."/>
            <person name="Pitts N.L."/>
            <person name="Mykles D.L."/>
            <person name="Maclea K.S."/>
        </authorList>
    </citation>
    <scope>NUCLEOTIDE SEQUENCE [LARGE SCALE GENOMIC DNA]</scope>
    <source>
        <strain evidence="2 3">ATCC 33336</strain>
    </source>
</reference>
<dbReference type="GO" id="GO:0008757">
    <property type="term" value="F:S-adenosylmethionine-dependent methyltransferase activity"/>
    <property type="evidence" value="ECO:0007669"/>
    <property type="project" value="InterPro"/>
</dbReference>
<dbReference type="PANTHER" id="PTHR45036">
    <property type="entry name" value="METHYLTRANSFERASE LIKE 7B"/>
    <property type="match status" value="1"/>
</dbReference>
<proteinExistence type="predicted"/>
<name>A0A1T4L7D1_9GAMM</name>
<evidence type="ECO:0000313" key="3">
    <source>
        <dbReference type="Proteomes" id="UP000191418"/>
    </source>
</evidence>
<dbReference type="RefSeq" id="WP_078743965.1">
    <property type="nucleotide sequence ID" value="NZ_FUXG01000002.1"/>
</dbReference>
<comment type="caution">
    <text evidence="2">The sequence shown here is derived from an EMBL/GenBank/DDBJ whole genome shotgun (WGS) entry which is preliminary data.</text>
</comment>
<dbReference type="EMBL" id="MTSM01000002">
    <property type="protein sequence ID" value="OPX56769.1"/>
    <property type="molecule type" value="Genomic_DNA"/>
</dbReference>
<dbReference type="Gene3D" id="3.40.50.150">
    <property type="entry name" value="Vaccinia Virus protein VP39"/>
    <property type="match status" value="1"/>
</dbReference>
<dbReference type="OrthoDB" id="323463at2"/>
<protein>
    <recommendedName>
        <fullName evidence="1">Methyltransferase type 11 domain-containing protein</fullName>
    </recommendedName>
</protein>
<evidence type="ECO:0000259" key="1">
    <source>
        <dbReference type="Pfam" id="PF08241"/>
    </source>
</evidence>
<dbReference type="SUPFAM" id="SSF53335">
    <property type="entry name" value="S-adenosyl-L-methionine-dependent methyltransferases"/>
    <property type="match status" value="1"/>
</dbReference>
<dbReference type="CDD" id="cd02440">
    <property type="entry name" value="AdoMet_MTases"/>
    <property type="match status" value="1"/>
</dbReference>
<dbReference type="InterPro" id="IPR029063">
    <property type="entry name" value="SAM-dependent_MTases_sf"/>
</dbReference>
<dbReference type="STRING" id="64969.SAMN02745127_00339"/>
<accession>A0A1T4L7D1</accession>
<dbReference type="InterPro" id="IPR052356">
    <property type="entry name" value="Thiol_S-MT"/>
</dbReference>